<dbReference type="InterPro" id="IPR018584">
    <property type="entry name" value="GT87"/>
</dbReference>
<keyword evidence="2" id="KW-1003">Cell membrane</keyword>
<accession>X0TPS2</accession>
<evidence type="ECO:0000313" key="8">
    <source>
        <dbReference type="EMBL" id="GAF89246.1"/>
    </source>
</evidence>
<organism evidence="8">
    <name type="scientific">marine sediment metagenome</name>
    <dbReference type="NCBI Taxonomy" id="412755"/>
    <lineage>
        <taxon>unclassified sequences</taxon>
        <taxon>metagenomes</taxon>
        <taxon>ecological metagenomes</taxon>
    </lineage>
</organism>
<evidence type="ECO:0000256" key="5">
    <source>
        <dbReference type="ARBA" id="ARBA00022989"/>
    </source>
</evidence>
<evidence type="ECO:0000256" key="3">
    <source>
        <dbReference type="ARBA" id="ARBA00022679"/>
    </source>
</evidence>
<feature type="transmembrane region" description="Helical" evidence="7">
    <location>
        <begin position="12"/>
        <end position="28"/>
    </location>
</feature>
<dbReference type="GO" id="GO:0016758">
    <property type="term" value="F:hexosyltransferase activity"/>
    <property type="evidence" value="ECO:0007669"/>
    <property type="project" value="InterPro"/>
</dbReference>
<evidence type="ECO:0000256" key="2">
    <source>
        <dbReference type="ARBA" id="ARBA00022475"/>
    </source>
</evidence>
<dbReference type="GO" id="GO:0005886">
    <property type="term" value="C:plasma membrane"/>
    <property type="evidence" value="ECO:0007669"/>
    <property type="project" value="UniProtKB-SubCell"/>
</dbReference>
<comment type="subcellular location">
    <subcellularLocation>
        <location evidence="1">Cell membrane</location>
        <topology evidence="1">Multi-pass membrane protein</topology>
    </subcellularLocation>
</comment>
<keyword evidence="6 7" id="KW-0472">Membrane</keyword>
<keyword evidence="4 7" id="KW-0812">Transmembrane</keyword>
<dbReference type="AlphaFoldDB" id="X0TPS2"/>
<name>X0TPS2_9ZZZZ</name>
<feature type="non-terminal residue" evidence="8">
    <location>
        <position position="1"/>
    </location>
</feature>
<evidence type="ECO:0000256" key="1">
    <source>
        <dbReference type="ARBA" id="ARBA00004651"/>
    </source>
</evidence>
<evidence type="ECO:0000256" key="6">
    <source>
        <dbReference type="ARBA" id="ARBA00023136"/>
    </source>
</evidence>
<feature type="transmembrane region" description="Helical" evidence="7">
    <location>
        <begin position="35"/>
        <end position="56"/>
    </location>
</feature>
<reference evidence="8" key="1">
    <citation type="journal article" date="2014" name="Front. Microbiol.">
        <title>High frequency of phylogenetically diverse reductive dehalogenase-homologous genes in deep subseafloor sedimentary metagenomes.</title>
        <authorList>
            <person name="Kawai M."/>
            <person name="Futagami T."/>
            <person name="Toyoda A."/>
            <person name="Takaki Y."/>
            <person name="Nishi S."/>
            <person name="Hori S."/>
            <person name="Arai W."/>
            <person name="Tsubouchi T."/>
            <person name="Morono Y."/>
            <person name="Uchiyama I."/>
            <person name="Ito T."/>
            <person name="Fujiyama A."/>
            <person name="Inagaki F."/>
            <person name="Takami H."/>
        </authorList>
    </citation>
    <scope>NUCLEOTIDE SEQUENCE</scope>
    <source>
        <strain evidence="8">Expedition CK06-06</strain>
    </source>
</reference>
<evidence type="ECO:0008006" key="9">
    <source>
        <dbReference type="Google" id="ProtNLM"/>
    </source>
</evidence>
<gene>
    <name evidence="8" type="ORF">S01H1_23950</name>
</gene>
<feature type="non-terminal residue" evidence="8">
    <location>
        <position position="103"/>
    </location>
</feature>
<dbReference type="Pfam" id="PF09594">
    <property type="entry name" value="GT87"/>
    <property type="match status" value="1"/>
</dbReference>
<dbReference type="EMBL" id="BARS01014027">
    <property type="protein sequence ID" value="GAF89246.1"/>
    <property type="molecule type" value="Genomic_DNA"/>
</dbReference>
<feature type="transmembrane region" description="Helical" evidence="7">
    <location>
        <begin position="62"/>
        <end position="81"/>
    </location>
</feature>
<keyword evidence="3" id="KW-0808">Transferase</keyword>
<protein>
    <recommendedName>
        <fullName evidence="9">DUF2029 domain-containing protein</fullName>
    </recommendedName>
</protein>
<sequence>YLMNLSLGQTDVVITLLFVLFLIAYAGNKEILCGVLLALILQFKLSFLPILLYFLFTGRITLIVSTGIGFALFLFIPSYMIGFEKNLLLLKDWVDILGFSVPS</sequence>
<keyword evidence="5 7" id="KW-1133">Transmembrane helix</keyword>
<proteinExistence type="predicted"/>
<evidence type="ECO:0000256" key="4">
    <source>
        <dbReference type="ARBA" id="ARBA00022692"/>
    </source>
</evidence>
<evidence type="ECO:0000256" key="7">
    <source>
        <dbReference type="SAM" id="Phobius"/>
    </source>
</evidence>
<comment type="caution">
    <text evidence="8">The sequence shown here is derived from an EMBL/GenBank/DDBJ whole genome shotgun (WGS) entry which is preliminary data.</text>
</comment>